<gene>
    <name evidence="2" type="ORF">SDC9_204156</name>
</gene>
<feature type="region of interest" description="Disordered" evidence="1">
    <location>
        <begin position="94"/>
        <end position="113"/>
    </location>
</feature>
<organism evidence="2">
    <name type="scientific">bioreactor metagenome</name>
    <dbReference type="NCBI Taxonomy" id="1076179"/>
    <lineage>
        <taxon>unclassified sequences</taxon>
        <taxon>metagenomes</taxon>
        <taxon>ecological metagenomes</taxon>
    </lineage>
</organism>
<reference evidence="2" key="1">
    <citation type="submission" date="2019-08" db="EMBL/GenBank/DDBJ databases">
        <authorList>
            <person name="Kucharzyk K."/>
            <person name="Murdoch R.W."/>
            <person name="Higgins S."/>
            <person name="Loffler F."/>
        </authorList>
    </citation>
    <scope>NUCLEOTIDE SEQUENCE</scope>
</reference>
<dbReference type="EMBL" id="VSSQ01126818">
    <property type="protein sequence ID" value="MPN56466.1"/>
    <property type="molecule type" value="Genomic_DNA"/>
</dbReference>
<comment type="caution">
    <text evidence="2">The sequence shown here is derived from an EMBL/GenBank/DDBJ whole genome shotgun (WGS) entry which is preliminary data.</text>
</comment>
<protein>
    <submittedName>
        <fullName evidence="2">Uncharacterized protein</fullName>
    </submittedName>
</protein>
<evidence type="ECO:0000313" key="2">
    <source>
        <dbReference type="EMBL" id="MPN56466.1"/>
    </source>
</evidence>
<dbReference type="AlphaFoldDB" id="A0A645IZ35"/>
<accession>A0A645IZ35</accession>
<evidence type="ECO:0000256" key="1">
    <source>
        <dbReference type="SAM" id="MobiDB-lite"/>
    </source>
</evidence>
<proteinExistence type="predicted"/>
<name>A0A645IZ35_9ZZZZ</name>
<sequence>MSRPKLNEHLRTVLLCQYIGLTIDAIKQLFNGEVVSFTGKLHSPEHDQTFNVQDVKLQIFKEQDNPNKFRLSLNGQNILDWFKQKYQDMKQVIRPHIKPPAKSEVGKNKGFKR</sequence>